<organism evidence="2 3">
    <name type="scientific">Trifolium medium</name>
    <dbReference type="NCBI Taxonomy" id="97028"/>
    <lineage>
        <taxon>Eukaryota</taxon>
        <taxon>Viridiplantae</taxon>
        <taxon>Streptophyta</taxon>
        <taxon>Embryophyta</taxon>
        <taxon>Tracheophyta</taxon>
        <taxon>Spermatophyta</taxon>
        <taxon>Magnoliopsida</taxon>
        <taxon>eudicotyledons</taxon>
        <taxon>Gunneridae</taxon>
        <taxon>Pentapetalae</taxon>
        <taxon>rosids</taxon>
        <taxon>fabids</taxon>
        <taxon>Fabales</taxon>
        <taxon>Fabaceae</taxon>
        <taxon>Papilionoideae</taxon>
        <taxon>50 kb inversion clade</taxon>
        <taxon>NPAAA clade</taxon>
        <taxon>Hologalegina</taxon>
        <taxon>IRL clade</taxon>
        <taxon>Trifolieae</taxon>
        <taxon>Trifolium</taxon>
    </lineage>
</organism>
<evidence type="ECO:0000256" key="1">
    <source>
        <dbReference type="SAM" id="MobiDB-lite"/>
    </source>
</evidence>
<feature type="compositionally biased region" description="Basic and acidic residues" evidence="1">
    <location>
        <begin position="28"/>
        <end position="38"/>
    </location>
</feature>
<evidence type="ECO:0000313" key="2">
    <source>
        <dbReference type="EMBL" id="MCI39036.1"/>
    </source>
</evidence>
<keyword evidence="3" id="KW-1185">Reference proteome</keyword>
<feature type="non-terminal residue" evidence="2">
    <location>
        <position position="88"/>
    </location>
</feature>
<evidence type="ECO:0000313" key="3">
    <source>
        <dbReference type="Proteomes" id="UP000265520"/>
    </source>
</evidence>
<name>A0A392RTY4_9FABA</name>
<dbReference type="Proteomes" id="UP000265520">
    <property type="component" value="Unassembled WGS sequence"/>
</dbReference>
<feature type="compositionally biased region" description="Acidic residues" evidence="1">
    <location>
        <begin position="51"/>
        <end position="62"/>
    </location>
</feature>
<protein>
    <submittedName>
        <fullName evidence="2">Uncharacterized protein</fullName>
    </submittedName>
</protein>
<dbReference type="AlphaFoldDB" id="A0A392RTY4"/>
<dbReference type="EMBL" id="LXQA010262902">
    <property type="protein sequence ID" value="MCI39036.1"/>
    <property type="molecule type" value="Genomic_DNA"/>
</dbReference>
<reference evidence="2 3" key="1">
    <citation type="journal article" date="2018" name="Front. Plant Sci.">
        <title>Red Clover (Trifolium pratense) and Zigzag Clover (T. medium) - A Picture of Genomic Similarities and Differences.</title>
        <authorList>
            <person name="Dluhosova J."/>
            <person name="Istvanek J."/>
            <person name="Nedelnik J."/>
            <person name="Repkova J."/>
        </authorList>
    </citation>
    <scope>NUCLEOTIDE SEQUENCE [LARGE SCALE GENOMIC DNA]</scope>
    <source>
        <strain evidence="3">cv. 10/8</strain>
        <tissue evidence="2">Leaf</tissue>
    </source>
</reference>
<feature type="region of interest" description="Disordered" evidence="1">
    <location>
        <begin position="1"/>
        <end position="62"/>
    </location>
</feature>
<comment type="caution">
    <text evidence="2">The sequence shown here is derived from an EMBL/GenBank/DDBJ whole genome shotgun (WGS) entry which is preliminary data.</text>
</comment>
<sequence>MKEGDHAFSTHSSLPKDYSDLVGMQSKNTDDRSYRDKVVGSQGGTTKEDGKIDEDEDSEEEIEEARMKVVKGRVGDYECPEFIFSKLE</sequence>
<proteinExistence type="predicted"/>
<accession>A0A392RTY4</accession>